<keyword evidence="1" id="KW-0732">Signal</keyword>
<dbReference type="AlphaFoldDB" id="A0A5S3WNN2"/>
<evidence type="ECO:0000313" key="3">
    <source>
        <dbReference type="Proteomes" id="UP000310249"/>
    </source>
</evidence>
<proteinExistence type="predicted"/>
<organism evidence="2 3">
    <name type="scientific">Pseudoalteromonas rubra</name>
    <dbReference type="NCBI Taxonomy" id="43658"/>
    <lineage>
        <taxon>Bacteria</taxon>
        <taxon>Pseudomonadati</taxon>
        <taxon>Pseudomonadota</taxon>
        <taxon>Gammaproteobacteria</taxon>
        <taxon>Alteromonadales</taxon>
        <taxon>Pseudoalteromonadaceae</taxon>
        <taxon>Pseudoalteromonas</taxon>
    </lineage>
</organism>
<evidence type="ECO:0000256" key="1">
    <source>
        <dbReference type="SAM" id="SignalP"/>
    </source>
</evidence>
<reference evidence="3" key="2">
    <citation type="submission" date="2019-06" db="EMBL/GenBank/DDBJ databases">
        <title>Co-occurence of chitin degradation, pigmentation and bioactivity in marine Pseudoalteromonas.</title>
        <authorList>
            <person name="Sonnenschein E.C."/>
            <person name="Bech P.K."/>
        </authorList>
    </citation>
    <scope>NUCLEOTIDE SEQUENCE [LARGE SCALE GENOMIC DNA]</scope>
    <source>
        <strain evidence="3">S2676</strain>
    </source>
</reference>
<accession>A0A5S3WNN2</accession>
<sequence length="90" mass="9566">MLKSQKKAPAALYLSVLINATAIPQHISKAAAITTAVAKPIVWHIKTIAITAESVNKLTLTGFVNKPALKVNMAAMTIKNAKKFIGSPLE</sequence>
<evidence type="ECO:0008006" key="4">
    <source>
        <dbReference type="Google" id="ProtNLM"/>
    </source>
</evidence>
<feature type="signal peptide" evidence="1">
    <location>
        <begin position="1"/>
        <end position="22"/>
    </location>
</feature>
<evidence type="ECO:0000313" key="2">
    <source>
        <dbReference type="EMBL" id="TMP29041.1"/>
    </source>
</evidence>
<protein>
    <recommendedName>
        <fullName evidence="4">BON domain-containing protein</fullName>
    </recommendedName>
</protein>
<dbReference type="EMBL" id="PNCI01000019">
    <property type="protein sequence ID" value="TMP29041.1"/>
    <property type="molecule type" value="Genomic_DNA"/>
</dbReference>
<name>A0A5S3WNN2_9GAMM</name>
<dbReference type="Proteomes" id="UP000310249">
    <property type="component" value="Unassembled WGS sequence"/>
</dbReference>
<reference evidence="2 3" key="1">
    <citation type="submission" date="2018-01" db="EMBL/GenBank/DDBJ databases">
        <authorList>
            <person name="Paulsen S."/>
            <person name="Gram L.K."/>
        </authorList>
    </citation>
    <scope>NUCLEOTIDE SEQUENCE [LARGE SCALE GENOMIC DNA]</scope>
    <source>
        <strain evidence="2 3">S2676</strain>
    </source>
</reference>
<comment type="caution">
    <text evidence="2">The sequence shown here is derived from an EMBL/GenBank/DDBJ whole genome shotgun (WGS) entry which is preliminary data.</text>
</comment>
<gene>
    <name evidence="2" type="ORF">CWB99_09730</name>
</gene>
<dbReference type="RefSeq" id="WP_138551348.1">
    <property type="nucleotide sequence ID" value="NZ_PNCH01000020.1"/>
</dbReference>
<feature type="chain" id="PRO_5024361874" description="BON domain-containing protein" evidence="1">
    <location>
        <begin position="23"/>
        <end position="90"/>
    </location>
</feature>